<feature type="signal peptide" evidence="1">
    <location>
        <begin position="1"/>
        <end position="30"/>
    </location>
</feature>
<name>A0A1L9QV21_9CYAN</name>
<dbReference type="STRING" id="1925591.BI308_05255"/>
<comment type="caution">
    <text evidence="2">The sequence shown here is derived from an EMBL/GenBank/DDBJ whole genome shotgun (WGS) entry which is preliminary data.</text>
</comment>
<evidence type="ECO:0000256" key="1">
    <source>
        <dbReference type="SAM" id="SignalP"/>
    </source>
</evidence>
<gene>
    <name evidence="2" type="ORF">BI308_05255</name>
</gene>
<accession>A0A1L9QV21</accession>
<organism evidence="2 3">
    <name type="scientific">Roseofilum reptotaenium AO1-A</name>
    <dbReference type="NCBI Taxonomy" id="1925591"/>
    <lineage>
        <taxon>Bacteria</taxon>
        <taxon>Bacillati</taxon>
        <taxon>Cyanobacteriota</taxon>
        <taxon>Cyanophyceae</taxon>
        <taxon>Desertifilales</taxon>
        <taxon>Desertifilaceae</taxon>
        <taxon>Roseofilum</taxon>
    </lineage>
</organism>
<dbReference type="EMBL" id="MLAW01000006">
    <property type="protein sequence ID" value="OJJ26504.1"/>
    <property type="molecule type" value="Genomic_DNA"/>
</dbReference>
<evidence type="ECO:0000313" key="3">
    <source>
        <dbReference type="Proteomes" id="UP000183940"/>
    </source>
</evidence>
<dbReference type="AlphaFoldDB" id="A0A1L9QV21"/>
<evidence type="ECO:0000313" key="2">
    <source>
        <dbReference type="EMBL" id="OJJ26504.1"/>
    </source>
</evidence>
<dbReference type="Proteomes" id="UP000183940">
    <property type="component" value="Unassembled WGS sequence"/>
</dbReference>
<protein>
    <recommendedName>
        <fullName evidence="4">PEP-CTERM sorting domain-containing protein</fullName>
    </recommendedName>
</protein>
<evidence type="ECO:0008006" key="4">
    <source>
        <dbReference type="Google" id="ProtNLM"/>
    </source>
</evidence>
<proteinExistence type="predicted"/>
<sequence length="229" mass="25711">MIHYNRKYLMPLLTSIATIGAVFTTNSARAYSGFDNRSYWEKAVSEYTIITEDFNSVVGSVSSDTQLPSTLFTEIPLTVNNGQAESEWAAFDFVFPDEVIAFGFDMISPNYSPNRDAILGNVKFFDEDNNLVNHLGVQFTSYDEDFVGFFLGENSGVHRIEYLWCGVWQGEGKPLDYCRHDSAQQTIDNFSFVTPNTESKSVPESDANFALLALAILGTGNLIKRKYIH</sequence>
<feature type="chain" id="PRO_5013064048" description="PEP-CTERM sorting domain-containing protein" evidence="1">
    <location>
        <begin position="31"/>
        <end position="229"/>
    </location>
</feature>
<keyword evidence="1" id="KW-0732">Signal</keyword>
<keyword evidence="3" id="KW-1185">Reference proteome</keyword>
<reference evidence="2" key="1">
    <citation type="submission" date="2016-10" db="EMBL/GenBank/DDBJ databases">
        <title>CRISPR-Cas defence system in Roseofilum reptotaenium: evidence of a bacteriophage-cyanobacterium arms race in the coral black band disease.</title>
        <authorList>
            <person name="Buerger P."/>
            <person name="Wood-Charlson E.M."/>
            <person name="Weynberg K.D."/>
            <person name="Willis B."/>
            <person name="Van Oppen M.J."/>
        </authorList>
    </citation>
    <scope>NUCLEOTIDE SEQUENCE [LARGE SCALE GENOMIC DNA]</scope>
    <source>
        <strain evidence="2">AO1-A</strain>
    </source>
</reference>